<evidence type="ECO:0000256" key="2">
    <source>
        <dbReference type="ARBA" id="ARBA00022722"/>
    </source>
</evidence>
<keyword evidence="3" id="KW-0479">Metal-binding</keyword>
<evidence type="ECO:0000256" key="4">
    <source>
        <dbReference type="ARBA" id="ARBA00022759"/>
    </source>
</evidence>
<evidence type="ECO:0000259" key="11">
    <source>
        <dbReference type="Pfam" id="PF13976"/>
    </source>
</evidence>
<sequence length="125" mass="13940">MWHTRFGHADVNTIRLMAKRGMVDGLEVSDFALCGKCEVCILAKAKRHPFDDVVVPASEPLDRVSLDLWGRARTKSLGGAYYMLLACDDGTGIPFTYFTANKDAESILKLVQEFVAMAERQTGRR</sequence>
<dbReference type="Pfam" id="PF13976">
    <property type="entry name" value="gag_pre-integrs"/>
    <property type="match status" value="1"/>
</dbReference>
<proteinExistence type="predicted"/>
<dbReference type="GO" id="GO:0004519">
    <property type="term" value="F:endonuclease activity"/>
    <property type="evidence" value="ECO:0007669"/>
    <property type="project" value="UniProtKB-KW"/>
</dbReference>
<evidence type="ECO:0000313" key="12">
    <source>
        <dbReference type="EMBL" id="KAJ3831721.1"/>
    </source>
</evidence>
<keyword evidence="13" id="KW-1185">Reference proteome</keyword>
<reference evidence="12" key="1">
    <citation type="submission" date="2022-08" db="EMBL/GenBank/DDBJ databases">
        <authorList>
            <consortium name="DOE Joint Genome Institute"/>
            <person name="Min B."/>
            <person name="Riley R."/>
            <person name="Sierra-Patev S."/>
            <person name="Naranjo-Ortiz M."/>
            <person name="Looney B."/>
            <person name="Konkel Z."/>
            <person name="Slot J.C."/>
            <person name="Sakamoto Y."/>
            <person name="Steenwyk J.L."/>
            <person name="Rokas A."/>
            <person name="Carro J."/>
            <person name="Camarero S."/>
            <person name="Ferreira P."/>
            <person name="Molpeceres G."/>
            <person name="Ruiz-Duenas F.J."/>
            <person name="Serrano A."/>
            <person name="Henrissat B."/>
            <person name="Drula E."/>
            <person name="Hughes K.W."/>
            <person name="Mata J.L."/>
            <person name="Ishikawa N.K."/>
            <person name="Vargas-Isla R."/>
            <person name="Ushijima S."/>
            <person name="Smith C.A."/>
            <person name="Ahrendt S."/>
            <person name="Andreopoulos W."/>
            <person name="He G."/>
            <person name="Labutti K."/>
            <person name="Lipzen A."/>
            <person name="Ng V."/>
            <person name="Sandor L."/>
            <person name="Barry K."/>
            <person name="Martinez A.T."/>
            <person name="Xiao Y."/>
            <person name="Gibbons J.G."/>
            <person name="Terashima K."/>
            <person name="Hibbett D.S."/>
            <person name="Grigoriev I.V."/>
        </authorList>
    </citation>
    <scope>NUCLEOTIDE SEQUENCE</scope>
    <source>
        <strain evidence="12">TFB9207</strain>
    </source>
</reference>
<gene>
    <name evidence="12" type="ORF">F5878DRAFT_549186</name>
</gene>
<keyword evidence="9" id="KW-0239">DNA-directed DNA polymerase</keyword>
<dbReference type="AlphaFoldDB" id="A0AA38U3T7"/>
<dbReference type="InterPro" id="IPR025724">
    <property type="entry name" value="GAG-pre-integrase_dom"/>
</dbReference>
<evidence type="ECO:0000313" key="13">
    <source>
        <dbReference type="Proteomes" id="UP001163846"/>
    </source>
</evidence>
<evidence type="ECO:0000256" key="10">
    <source>
        <dbReference type="ARBA" id="ARBA00023172"/>
    </source>
</evidence>
<accession>A0AA38U3T7</accession>
<keyword evidence="9" id="KW-0808">Transferase</keyword>
<keyword evidence="5" id="KW-0378">Hydrolase</keyword>
<feature type="domain" description="GAG-pre-integrase" evidence="11">
    <location>
        <begin position="1"/>
        <end position="44"/>
    </location>
</feature>
<dbReference type="InterPro" id="IPR039537">
    <property type="entry name" value="Retrotran_Ty1/copia-like"/>
</dbReference>
<dbReference type="GO" id="GO:0003676">
    <property type="term" value="F:nucleic acid binding"/>
    <property type="evidence" value="ECO:0007669"/>
    <property type="project" value="InterPro"/>
</dbReference>
<evidence type="ECO:0000256" key="7">
    <source>
        <dbReference type="ARBA" id="ARBA00022908"/>
    </source>
</evidence>
<keyword evidence="4" id="KW-0255">Endonuclease</keyword>
<organism evidence="12 13">
    <name type="scientific">Lentinula raphanica</name>
    <dbReference type="NCBI Taxonomy" id="153919"/>
    <lineage>
        <taxon>Eukaryota</taxon>
        <taxon>Fungi</taxon>
        <taxon>Dikarya</taxon>
        <taxon>Basidiomycota</taxon>
        <taxon>Agaricomycotina</taxon>
        <taxon>Agaricomycetes</taxon>
        <taxon>Agaricomycetidae</taxon>
        <taxon>Agaricales</taxon>
        <taxon>Marasmiineae</taxon>
        <taxon>Omphalotaceae</taxon>
        <taxon>Lentinula</taxon>
    </lineage>
</organism>
<evidence type="ECO:0000256" key="8">
    <source>
        <dbReference type="ARBA" id="ARBA00022918"/>
    </source>
</evidence>
<evidence type="ECO:0000256" key="5">
    <source>
        <dbReference type="ARBA" id="ARBA00022801"/>
    </source>
</evidence>
<evidence type="ECO:0000256" key="6">
    <source>
        <dbReference type="ARBA" id="ARBA00022842"/>
    </source>
</evidence>
<dbReference type="GO" id="GO:0016787">
    <property type="term" value="F:hydrolase activity"/>
    <property type="evidence" value="ECO:0007669"/>
    <property type="project" value="UniProtKB-KW"/>
</dbReference>
<dbReference type="GO" id="GO:0003964">
    <property type="term" value="F:RNA-directed DNA polymerase activity"/>
    <property type="evidence" value="ECO:0007669"/>
    <property type="project" value="UniProtKB-KW"/>
</dbReference>
<keyword evidence="1" id="KW-0548">Nucleotidyltransferase</keyword>
<dbReference type="PANTHER" id="PTHR42648">
    <property type="entry name" value="TRANSPOSASE, PUTATIVE-RELATED"/>
    <property type="match status" value="1"/>
</dbReference>
<evidence type="ECO:0000256" key="1">
    <source>
        <dbReference type="ARBA" id="ARBA00022695"/>
    </source>
</evidence>
<comment type="caution">
    <text evidence="12">The sequence shown here is derived from an EMBL/GenBank/DDBJ whole genome shotgun (WGS) entry which is preliminary data.</text>
</comment>
<protein>
    <recommendedName>
        <fullName evidence="11">GAG-pre-integrase domain-containing protein</fullName>
    </recommendedName>
</protein>
<evidence type="ECO:0000256" key="3">
    <source>
        <dbReference type="ARBA" id="ARBA00022723"/>
    </source>
</evidence>
<feature type="non-terminal residue" evidence="12">
    <location>
        <position position="125"/>
    </location>
</feature>
<dbReference type="Gene3D" id="3.30.420.10">
    <property type="entry name" value="Ribonuclease H-like superfamily/Ribonuclease H"/>
    <property type="match status" value="1"/>
</dbReference>
<keyword evidence="10" id="KW-0233">DNA recombination</keyword>
<dbReference type="InterPro" id="IPR036397">
    <property type="entry name" value="RNaseH_sf"/>
</dbReference>
<keyword evidence="8" id="KW-0695">RNA-directed DNA polymerase</keyword>
<dbReference type="GO" id="GO:0015074">
    <property type="term" value="P:DNA integration"/>
    <property type="evidence" value="ECO:0007669"/>
    <property type="project" value="UniProtKB-KW"/>
</dbReference>
<keyword evidence="2" id="KW-0540">Nuclease</keyword>
<keyword evidence="6" id="KW-0460">Magnesium</keyword>
<dbReference type="GO" id="GO:0003887">
    <property type="term" value="F:DNA-directed DNA polymerase activity"/>
    <property type="evidence" value="ECO:0007669"/>
    <property type="project" value="UniProtKB-KW"/>
</dbReference>
<dbReference type="EMBL" id="MU807272">
    <property type="protein sequence ID" value="KAJ3831721.1"/>
    <property type="molecule type" value="Genomic_DNA"/>
</dbReference>
<keyword evidence="7" id="KW-0229">DNA integration</keyword>
<dbReference type="GO" id="GO:0046872">
    <property type="term" value="F:metal ion binding"/>
    <property type="evidence" value="ECO:0007669"/>
    <property type="project" value="UniProtKB-KW"/>
</dbReference>
<dbReference type="PANTHER" id="PTHR42648:SF11">
    <property type="entry name" value="TRANSPOSON TY4-P GAG-POL POLYPROTEIN"/>
    <property type="match status" value="1"/>
</dbReference>
<dbReference type="Proteomes" id="UP001163846">
    <property type="component" value="Unassembled WGS sequence"/>
</dbReference>
<name>A0AA38U3T7_9AGAR</name>
<evidence type="ECO:0000256" key="9">
    <source>
        <dbReference type="ARBA" id="ARBA00022932"/>
    </source>
</evidence>
<dbReference type="GO" id="GO:0006310">
    <property type="term" value="P:DNA recombination"/>
    <property type="evidence" value="ECO:0007669"/>
    <property type="project" value="UniProtKB-KW"/>
</dbReference>